<feature type="region of interest" description="Disordered" evidence="1">
    <location>
        <begin position="1"/>
        <end position="37"/>
    </location>
</feature>
<organism evidence="2 3">
    <name type="scientific">Callorhinchus milii</name>
    <name type="common">Ghost shark</name>
    <dbReference type="NCBI Taxonomy" id="7868"/>
    <lineage>
        <taxon>Eukaryota</taxon>
        <taxon>Metazoa</taxon>
        <taxon>Chordata</taxon>
        <taxon>Craniata</taxon>
        <taxon>Vertebrata</taxon>
        <taxon>Chondrichthyes</taxon>
        <taxon>Holocephali</taxon>
        <taxon>Chimaeriformes</taxon>
        <taxon>Callorhinchidae</taxon>
        <taxon>Callorhinchus</taxon>
    </lineage>
</organism>
<dbReference type="PANTHER" id="PTHR28682:SF2">
    <property type="entry name" value="PROTEIN INSYN2B"/>
    <property type="match status" value="1"/>
</dbReference>
<dbReference type="KEGG" id="cmk:103177302"/>
<feature type="region of interest" description="Disordered" evidence="1">
    <location>
        <begin position="247"/>
        <end position="268"/>
    </location>
</feature>
<reference evidence="2" key="4">
    <citation type="submission" date="2025-08" db="UniProtKB">
        <authorList>
            <consortium name="Ensembl"/>
        </authorList>
    </citation>
    <scope>IDENTIFICATION</scope>
</reference>
<feature type="region of interest" description="Disordered" evidence="1">
    <location>
        <begin position="494"/>
        <end position="519"/>
    </location>
</feature>
<dbReference type="GeneTree" id="ENSGT00530000063787"/>
<keyword evidence="3" id="KW-1185">Reference proteome</keyword>
<dbReference type="GeneID" id="103177302"/>
<feature type="compositionally biased region" description="Polar residues" evidence="1">
    <location>
        <begin position="290"/>
        <end position="299"/>
    </location>
</feature>
<dbReference type="STRING" id="7868.ENSCMIP00000048473"/>
<reference evidence="2" key="5">
    <citation type="submission" date="2025-09" db="UniProtKB">
        <authorList>
            <consortium name="Ensembl"/>
        </authorList>
    </citation>
    <scope>IDENTIFICATION</scope>
</reference>
<evidence type="ECO:0000313" key="3">
    <source>
        <dbReference type="Proteomes" id="UP000314986"/>
    </source>
</evidence>
<feature type="compositionally biased region" description="Polar residues" evidence="1">
    <location>
        <begin position="1"/>
        <end position="24"/>
    </location>
</feature>
<evidence type="ECO:0000256" key="1">
    <source>
        <dbReference type="SAM" id="MobiDB-lite"/>
    </source>
</evidence>
<dbReference type="Pfam" id="PF15265">
    <property type="entry name" value="FAM196"/>
    <property type="match status" value="1"/>
</dbReference>
<evidence type="ECO:0000313" key="2">
    <source>
        <dbReference type="Ensembl" id="ENSCMIP00000048473.1"/>
    </source>
</evidence>
<dbReference type="Proteomes" id="UP000314986">
    <property type="component" value="Unassembled WGS sequence"/>
</dbReference>
<sequence length="530" mass="59183">MGRKQSNFLQTSKCNRAPQQNPKASSVLLKQESRPPANIVQQIHQRKSKIQQVHFKEDAASSMKARSEGMSGQGSGALKGKMQYSKHCTLTNCSLTIPKPQGVLKSIAIQTSPSLRKHLPKFRSRVRNAPTSAKVNTLVSTDPTKANDAALAVNDVSVGVSAKDFTDLTTTMKAKQTEANQPQESPNETQNIKLPSSQCNTYSTVKNHLPQAPDIDLQDALKETQGSHHCVSASKVIHHSKSLTLDNQTNHSHAHRKPGSPLCKSTERKNNRCYSCSSIHKLESETLRSTGLSDLTQTEQRSRSSKSNFLHKDNDRPEAPPFHPEPLASEADQTSMPLTGTDYSGLPCSLPLNSLNGVQQGLLNTGSSLSPVHNHSRSPTMKIKSQVTRRIKEINQIHLTRDDLHDLQGRMQSIEETLQSNQQKIKVLLNVIQDMEKIKALNEGRNFYRTGQDLSNCSTCQNTACIIYSVEYDFRQQEGRYNQVLRTLEYEEENPHQTHVARHNSDNPSGQKQDMKIKPRKTKKACFWCI</sequence>
<dbReference type="OMA" id="TQVPEYI"/>
<dbReference type="PANTHER" id="PTHR28682">
    <property type="entry name" value="INHIBITORY SYNAPTIC FACTOR 2A-RELATED"/>
    <property type="match status" value="1"/>
</dbReference>
<feature type="compositionally biased region" description="Polar residues" evidence="1">
    <location>
        <begin position="331"/>
        <end position="342"/>
    </location>
</feature>
<dbReference type="CTD" id="100131897"/>
<name>A0A4W3K9F5_CALMI</name>
<feature type="region of interest" description="Disordered" evidence="1">
    <location>
        <begin position="290"/>
        <end position="342"/>
    </location>
</feature>
<proteinExistence type="predicted"/>
<reference evidence="3" key="3">
    <citation type="journal article" date="2014" name="Nature">
        <title>Elephant shark genome provides unique insights into gnathostome evolution.</title>
        <authorList>
            <consortium name="International Elephant Shark Genome Sequencing Consortium"/>
            <person name="Venkatesh B."/>
            <person name="Lee A.P."/>
            <person name="Ravi V."/>
            <person name="Maurya A.K."/>
            <person name="Lian M.M."/>
            <person name="Swann J.B."/>
            <person name="Ohta Y."/>
            <person name="Flajnik M.F."/>
            <person name="Sutoh Y."/>
            <person name="Kasahara M."/>
            <person name="Hoon S."/>
            <person name="Gangu V."/>
            <person name="Roy S.W."/>
            <person name="Irimia M."/>
            <person name="Korzh V."/>
            <person name="Kondrychyn I."/>
            <person name="Lim Z.W."/>
            <person name="Tay B.H."/>
            <person name="Tohari S."/>
            <person name="Kong K.W."/>
            <person name="Ho S."/>
            <person name="Lorente-Galdos B."/>
            <person name="Quilez J."/>
            <person name="Marques-Bonet T."/>
            <person name="Raney B.J."/>
            <person name="Ingham P.W."/>
            <person name="Tay A."/>
            <person name="Hillier L.W."/>
            <person name="Minx P."/>
            <person name="Boehm T."/>
            <person name="Wilson R.K."/>
            <person name="Brenner S."/>
            <person name="Warren W.C."/>
        </authorList>
    </citation>
    <scope>NUCLEOTIDE SEQUENCE [LARGE SCALE GENOMIC DNA]</scope>
</reference>
<accession>A0A4W3K9F5</accession>
<reference evidence="3" key="1">
    <citation type="journal article" date="2006" name="Science">
        <title>Ancient noncoding elements conserved in the human genome.</title>
        <authorList>
            <person name="Venkatesh B."/>
            <person name="Kirkness E.F."/>
            <person name="Loh Y.H."/>
            <person name="Halpern A.L."/>
            <person name="Lee A.P."/>
            <person name="Johnson J."/>
            <person name="Dandona N."/>
            <person name="Viswanathan L.D."/>
            <person name="Tay A."/>
            <person name="Venter J.C."/>
            <person name="Strausberg R.L."/>
            <person name="Brenner S."/>
        </authorList>
    </citation>
    <scope>NUCLEOTIDE SEQUENCE [LARGE SCALE GENOMIC DNA]</scope>
</reference>
<dbReference type="InParanoid" id="A0A4W3K9F5"/>
<feature type="region of interest" description="Disordered" evidence="1">
    <location>
        <begin position="175"/>
        <end position="195"/>
    </location>
</feature>
<dbReference type="Ensembl" id="ENSCMIT00000049149.1">
    <property type="protein sequence ID" value="ENSCMIP00000048473.1"/>
    <property type="gene ID" value="ENSCMIG00000019814.1"/>
</dbReference>
<dbReference type="InterPro" id="IPR029337">
    <property type="entry name" value="INSYN2"/>
</dbReference>
<gene>
    <name evidence="2" type="primary">insyn2b</name>
</gene>
<dbReference type="OrthoDB" id="8679980at2759"/>
<dbReference type="AlphaFoldDB" id="A0A4W3K9F5"/>
<reference evidence="3" key="2">
    <citation type="journal article" date="2007" name="PLoS Biol.">
        <title>Survey sequencing and comparative analysis of the elephant shark (Callorhinchus milii) genome.</title>
        <authorList>
            <person name="Venkatesh B."/>
            <person name="Kirkness E.F."/>
            <person name="Loh Y.H."/>
            <person name="Halpern A.L."/>
            <person name="Lee A.P."/>
            <person name="Johnson J."/>
            <person name="Dandona N."/>
            <person name="Viswanathan L.D."/>
            <person name="Tay A."/>
            <person name="Venter J.C."/>
            <person name="Strausberg R.L."/>
            <person name="Brenner S."/>
        </authorList>
    </citation>
    <scope>NUCLEOTIDE SEQUENCE [LARGE SCALE GENOMIC DNA]</scope>
</reference>
<protein>
    <submittedName>
        <fullName evidence="2">Inhibitory synaptic factor family member 2B</fullName>
    </submittedName>
</protein>